<dbReference type="InterPro" id="IPR050302">
    <property type="entry name" value="Rab_GAP_TBC_domain"/>
</dbReference>
<dbReference type="SUPFAM" id="SSF47923">
    <property type="entry name" value="Ypt/Rab-GAP domain of gyp1p"/>
    <property type="match status" value="3"/>
</dbReference>
<gene>
    <name evidence="3" type="ORF">SDRG_12320</name>
</gene>
<dbReference type="RefSeq" id="XP_008616608.1">
    <property type="nucleotide sequence ID" value="XM_008618386.1"/>
</dbReference>
<reference evidence="3 4" key="1">
    <citation type="submission" date="2012-04" db="EMBL/GenBank/DDBJ databases">
        <title>The Genome Sequence of Saprolegnia declina VS20.</title>
        <authorList>
            <consortium name="The Broad Institute Genome Sequencing Platform"/>
            <person name="Russ C."/>
            <person name="Nusbaum C."/>
            <person name="Tyler B."/>
            <person name="van West P."/>
            <person name="Dieguez-Uribeondo J."/>
            <person name="de Bruijn I."/>
            <person name="Tripathy S."/>
            <person name="Jiang R."/>
            <person name="Young S.K."/>
            <person name="Zeng Q."/>
            <person name="Gargeya S."/>
            <person name="Fitzgerald M."/>
            <person name="Haas B."/>
            <person name="Abouelleil A."/>
            <person name="Alvarado L."/>
            <person name="Arachchi H.M."/>
            <person name="Berlin A."/>
            <person name="Chapman S.B."/>
            <person name="Goldberg J."/>
            <person name="Griggs A."/>
            <person name="Gujja S."/>
            <person name="Hansen M."/>
            <person name="Howarth C."/>
            <person name="Imamovic A."/>
            <person name="Larimer J."/>
            <person name="McCowen C."/>
            <person name="Montmayeur A."/>
            <person name="Murphy C."/>
            <person name="Neiman D."/>
            <person name="Pearson M."/>
            <person name="Priest M."/>
            <person name="Roberts A."/>
            <person name="Saif S."/>
            <person name="Shea T."/>
            <person name="Sisk P."/>
            <person name="Sykes S."/>
            <person name="Wortman J."/>
            <person name="Nusbaum C."/>
            <person name="Birren B."/>
        </authorList>
    </citation>
    <scope>NUCLEOTIDE SEQUENCE [LARGE SCALE GENOMIC DNA]</scope>
    <source>
        <strain evidence="3 4">VS20</strain>
    </source>
</reference>
<dbReference type="AlphaFoldDB" id="T0Q623"/>
<dbReference type="SMART" id="SM00164">
    <property type="entry name" value="TBC"/>
    <property type="match status" value="1"/>
</dbReference>
<evidence type="ECO:0000259" key="2">
    <source>
        <dbReference type="PROSITE" id="PS50086"/>
    </source>
</evidence>
<accession>T0Q623</accession>
<evidence type="ECO:0000313" key="4">
    <source>
        <dbReference type="Proteomes" id="UP000030762"/>
    </source>
</evidence>
<dbReference type="OMA" id="LPEYHTH"/>
<protein>
    <recommendedName>
        <fullName evidence="2">Rab-GAP TBC domain-containing protein</fullName>
    </recommendedName>
</protein>
<dbReference type="GeneID" id="19953047"/>
<feature type="domain" description="Rab-GAP TBC" evidence="2">
    <location>
        <begin position="296"/>
        <end position="453"/>
    </location>
</feature>
<proteinExistence type="predicted"/>
<name>T0Q623_SAPDV</name>
<dbReference type="GO" id="GO:0031267">
    <property type="term" value="F:small GTPase binding"/>
    <property type="evidence" value="ECO:0007669"/>
    <property type="project" value="TreeGrafter"/>
</dbReference>
<dbReference type="InterPro" id="IPR000195">
    <property type="entry name" value="Rab-GAP-TBC_dom"/>
</dbReference>
<dbReference type="PANTHER" id="PTHR47219">
    <property type="entry name" value="RAB GTPASE-ACTIVATING PROTEIN 1-LIKE"/>
    <property type="match status" value="1"/>
</dbReference>
<dbReference type="InterPro" id="IPR035969">
    <property type="entry name" value="Rab-GAP_TBC_sf"/>
</dbReference>
<dbReference type="Gene3D" id="1.10.8.270">
    <property type="entry name" value="putative rabgap domain of human tbc1 domain family member 14 like domains"/>
    <property type="match status" value="1"/>
</dbReference>
<dbReference type="Pfam" id="PF00566">
    <property type="entry name" value="RabGAP-TBC"/>
    <property type="match status" value="2"/>
</dbReference>
<dbReference type="GO" id="GO:0005096">
    <property type="term" value="F:GTPase activator activity"/>
    <property type="evidence" value="ECO:0007669"/>
    <property type="project" value="TreeGrafter"/>
</dbReference>
<evidence type="ECO:0000256" key="1">
    <source>
        <dbReference type="SAM" id="MobiDB-lite"/>
    </source>
</evidence>
<dbReference type="PANTHER" id="PTHR47219:SF20">
    <property type="entry name" value="TBC1 DOMAIN FAMILY MEMBER 2B"/>
    <property type="match status" value="1"/>
</dbReference>
<dbReference type="STRING" id="1156394.T0Q623"/>
<sequence>MLTQLKRATENGAIDAMAVAKALLGADFISLADCCYAWPVLVASVKVATPTSSLQASASMLAPFFATPHQFHIEYMHGLGRVSDVLLQWTTNMDVAGRMLHVLVHQLVPDYFTSAMVGLENDWKFVYGVVHHFDPRLGPHLAAIHVALPDVLASWSYRLFVDVLHPTIVRHVYTWVLAEAVTSRARSKWLVSLSAALFLYLGDALLSVADAPSFHVVLRHFCTVTLGDEAIAKAFLDVAVTLHGYIKAPFPPLRLQSPPDELSSGRLFVRPTEAATLSLAPTLHPWPPARDGASCARYLHHRPRAFSDIEASIEKDIPRTFVVPPEAGPALTRVLTSFAIRCPRIGYCQGMNEIAAVLLSSAKMDEEKAFWALVYLLEDVLPEYHTHSMAGLHTDCSLLQSWLLRNDPYLSQHLAALGLNMEVLCTAWLVTCFVTSAPAPFYQRLLAAVFAAPSAQSASRIPLVTALAILLHLSPQLTLEREAGVVLRRLKLFLSSLATPETASSFLEMCSVLWAQLPPPELSSARDVHLSSVHAAFDARESKKAALREQKLTPSKAMVTSSRRRFGLVPMPSPPKSPIRKLGESVRKNFRIPRSSDDDDDGDSDASDATISVRQHLETTAQLYESEAIDADELDAIQRRILTAWLDALQTPAHVADRVTQLKNAIDPTPVDEFEPVVETPKKRGYGWHRAKAKVTALGARLRPKAMPKPDDRRASAPRAMSLTLSPTALTLDVIGNGIYEDDQRVARKLELMSHSLFDEAAH</sequence>
<dbReference type="Proteomes" id="UP000030762">
    <property type="component" value="Unassembled WGS sequence"/>
</dbReference>
<dbReference type="PROSITE" id="PS50086">
    <property type="entry name" value="TBC_RABGAP"/>
    <property type="match status" value="1"/>
</dbReference>
<dbReference type="InParanoid" id="T0Q623"/>
<feature type="region of interest" description="Disordered" evidence="1">
    <location>
        <begin position="566"/>
        <end position="612"/>
    </location>
</feature>
<organism evidence="3 4">
    <name type="scientific">Saprolegnia diclina (strain VS20)</name>
    <dbReference type="NCBI Taxonomy" id="1156394"/>
    <lineage>
        <taxon>Eukaryota</taxon>
        <taxon>Sar</taxon>
        <taxon>Stramenopiles</taxon>
        <taxon>Oomycota</taxon>
        <taxon>Saprolegniomycetes</taxon>
        <taxon>Saprolegniales</taxon>
        <taxon>Saprolegniaceae</taxon>
        <taxon>Saprolegnia</taxon>
    </lineage>
</organism>
<dbReference type="VEuPathDB" id="FungiDB:SDRG_12320"/>
<dbReference type="eggNOG" id="KOG2058">
    <property type="taxonomic scope" value="Eukaryota"/>
</dbReference>
<dbReference type="Gene3D" id="1.10.472.80">
    <property type="entry name" value="Ypt/Rab-GAP domain of gyp1p, domain 3"/>
    <property type="match status" value="2"/>
</dbReference>
<dbReference type="EMBL" id="JH767179">
    <property type="protein sequence ID" value="EQC30041.1"/>
    <property type="molecule type" value="Genomic_DNA"/>
</dbReference>
<dbReference type="OrthoDB" id="294251at2759"/>
<evidence type="ECO:0000313" key="3">
    <source>
        <dbReference type="EMBL" id="EQC30041.1"/>
    </source>
</evidence>
<keyword evidence="4" id="KW-1185">Reference proteome</keyword>
<feature type="compositionally biased region" description="Acidic residues" evidence="1">
    <location>
        <begin position="597"/>
        <end position="606"/>
    </location>
</feature>